<evidence type="ECO:0000256" key="1">
    <source>
        <dbReference type="ARBA" id="ARBA00007768"/>
    </source>
</evidence>
<dbReference type="InterPro" id="IPR005627">
    <property type="entry name" value="CutC-like"/>
</dbReference>
<sequence>MNLANNSGKNLEICLNSLPSDLLQQNVQTAFASGATRVELCSNLRCGGLTPATHAITAVSQLLPCTGECIVMLRNEAHFFIDATILKQLQRALELIAAAGATGVALGFIDHRKEIAKAYCQSLIASAKSLGLSVTFHRAFDAAQHWQHAADTLLELGVDRVLSAGSPWLSQQSAIQNITRLENLLYALKGQIELVIGGGVDSKSAATLWTLSELGPLSLHAHSDAHNTNGEVCSQRVKALITAKQREAQ</sequence>
<comment type="similarity">
    <text evidence="1">Belongs to the CutC family.</text>
</comment>
<evidence type="ECO:0000256" key="2">
    <source>
        <dbReference type="ARBA" id="ARBA00019014"/>
    </source>
</evidence>
<reference evidence="4" key="1">
    <citation type="journal article" date="2019" name="Genome Announc.">
        <title>Draft Genome Sequence of Pseudoalteromonas piscicida Strain 36Y ROTHPW, an Hypersaline Seawater Isolate from the South Coast of Sonora, Mexico.</title>
        <authorList>
            <person name="Sanchez-Diaz R."/>
            <person name="Molina-Garza Z.J."/>
            <person name="Cruz-Suarez L.E."/>
            <person name="Selvin J."/>
            <person name="Kiran G.S."/>
            <person name="Ibarra-Gamez J.C."/>
            <person name="Gomez-Gil B."/>
            <person name="Galaviz-Silva L."/>
        </authorList>
    </citation>
    <scope>NUCLEOTIDE SEQUENCE [LARGE SCALE GENOMIC DNA]</scope>
    <source>
        <strain evidence="4">36Y_RITHPW</strain>
    </source>
</reference>
<name>A0A2A5JSZ7_PSEO7</name>
<dbReference type="GO" id="GO:0005507">
    <property type="term" value="F:copper ion binding"/>
    <property type="evidence" value="ECO:0007669"/>
    <property type="project" value="TreeGrafter"/>
</dbReference>
<dbReference type="InterPro" id="IPR036822">
    <property type="entry name" value="CutC-like_dom_sf"/>
</dbReference>
<organism evidence="3 4">
    <name type="scientific">Pseudoalteromonas piscicida</name>
    <dbReference type="NCBI Taxonomy" id="43662"/>
    <lineage>
        <taxon>Bacteria</taxon>
        <taxon>Pseudomonadati</taxon>
        <taxon>Pseudomonadota</taxon>
        <taxon>Gammaproteobacteria</taxon>
        <taxon>Alteromonadales</taxon>
        <taxon>Pseudoalteromonadaceae</taxon>
        <taxon>Pseudoalteromonas</taxon>
    </lineage>
</organism>
<gene>
    <name evidence="3" type="ORF">CEX98_06520</name>
</gene>
<protein>
    <recommendedName>
        <fullName evidence="2">Copper homeostasis protein cutC homolog</fullName>
    </recommendedName>
</protein>
<dbReference type="RefSeq" id="WP_099641303.1">
    <property type="nucleotide sequence ID" value="NZ_NKHF01000028.1"/>
</dbReference>
<comment type="caution">
    <text evidence="3">The sequence shown here is derived from an EMBL/GenBank/DDBJ whole genome shotgun (WGS) entry which is preliminary data.</text>
</comment>
<accession>A0A2A5JSZ7</accession>
<evidence type="ECO:0000313" key="3">
    <source>
        <dbReference type="EMBL" id="PCK32520.1"/>
    </source>
</evidence>
<dbReference type="Proteomes" id="UP000228621">
    <property type="component" value="Unassembled WGS sequence"/>
</dbReference>
<dbReference type="AlphaFoldDB" id="A0A2A5JSZ7"/>
<keyword evidence="4" id="KW-1185">Reference proteome</keyword>
<proteinExistence type="inferred from homology"/>
<dbReference type="Gene3D" id="3.20.20.380">
    <property type="entry name" value="Copper homeostasis (CutC) domain"/>
    <property type="match status" value="1"/>
</dbReference>
<dbReference type="Pfam" id="PF03932">
    <property type="entry name" value="CutC"/>
    <property type="match status" value="1"/>
</dbReference>
<dbReference type="PANTHER" id="PTHR12598">
    <property type="entry name" value="COPPER HOMEOSTASIS PROTEIN CUTC"/>
    <property type="match status" value="1"/>
</dbReference>
<dbReference type="SUPFAM" id="SSF110395">
    <property type="entry name" value="CutC-like"/>
    <property type="match status" value="1"/>
</dbReference>
<evidence type="ECO:0000313" key="4">
    <source>
        <dbReference type="Proteomes" id="UP000228621"/>
    </source>
</evidence>
<dbReference type="OrthoDB" id="9815677at2"/>
<dbReference type="EMBL" id="NKHF01000028">
    <property type="protein sequence ID" value="PCK32520.1"/>
    <property type="molecule type" value="Genomic_DNA"/>
</dbReference>
<dbReference type="PANTHER" id="PTHR12598:SF0">
    <property type="entry name" value="COPPER HOMEOSTASIS PROTEIN CUTC HOMOLOG"/>
    <property type="match status" value="1"/>
</dbReference>